<evidence type="ECO:0000313" key="2">
    <source>
        <dbReference type="EMBL" id="AIE85222.1"/>
    </source>
</evidence>
<reference evidence="2 3" key="1">
    <citation type="journal article" date="2014" name="PLoS ONE">
        <title>The first complete genome sequence of the class fimbriimonadia in the phylum armatimonadetes.</title>
        <authorList>
            <person name="Hu Z.Y."/>
            <person name="Wang Y.Z."/>
            <person name="Im W.T."/>
            <person name="Wang S.Y."/>
            <person name="Zhao G.P."/>
            <person name="Zheng H.J."/>
            <person name="Quan Z.X."/>
        </authorList>
    </citation>
    <scope>NUCLEOTIDE SEQUENCE [LARGE SCALE GENOMIC DNA]</scope>
    <source>
        <strain evidence="2">Gsoil 348</strain>
    </source>
</reference>
<dbReference type="KEGG" id="fgi:OP10G_1854"/>
<sequence length="38" mass="3978">MKELNHKAVGGFPISQLLALAAIFALLIAIVAPIFSKA</sequence>
<keyword evidence="1" id="KW-0812">Transmembrane</keyword>
<protein>
    <submittedName>
        <fullName evidence="2">Uncharacterized protein</fullName>
    </submittedName>
</protein>
<name>A0A068NPC3_FIMGI</name>
<keyword evidence="1" id="KW-1133">Transmembrane helix</keyword>
<gene>
    <name evidence="2" type="ORF">OP10G_1854</name>
</gene>
<evidence type="ECO:0000256" key="1">
    <source>
        <dbReference type="SAM" id="Phobius"/>
    </source>
</evidence>
<accession>A0A068NPC3</accession>
<dbReference type="STRING" id="661478.OP10G_1854"/>
<dbReference type="EMBL" id="CP007139">
    <property type="protein sequence ID" value="AIE85222.1"/>
    <property type="molecule type" value="Genomic_DNA"/>
</dbReference>
<dbReference type="Proteomes" id="UP000027982">
    <property type="component" value="Chromosome"/>
</dbReference>
<organism evidence="2 3">
    <name type="scientific">Fimbriimonas ginsengisoli Gsoil 348</name>
    <dbReference type="NCBI Taxonomy" id="661478"/>
    <lineage>
        <taxon>Bacteria</taxon>
        <taxon>Bacillati</taxon>
        <taxon>Armatimonadota</taxon>
        <taxon>Fimbriimonadia</taxon>
        <taxon>Fimbriimonadales</taxon>
        <taxon>Fimbriimonadaceae</taxon>
        <taxon>Fimbriimonas</taxon>
    </lineage>
</organism>
<dbReference type="HOGENOM" id="CLU_3328151_0_0_0"/>
<dbReference type="AlphaFoldDB" id="A0A068NPC3"/>
<feature type="transmembrane region" description="Helical" evidence="1">
    <location>
        <begin position="12"/>
        <end position="35"/>
    </location>
</feature>
<evidence type="ECO:0000313" key="3">
    <source>
        <dbReference type="Proteomes" id="UP000027982"/>
    </source>
</evidence>
<keyword evidence="3" id="KW-1185">Reference proteome</keyword>
<proteinExistence type="predicted"/>
<keyword evidence="1" id="KW-0472">Membrane</keyword>